<feature type="signal peptide" evidence="1">
    <location>
        <begin position="1"/>
        <end position="20"/>
    </location>
</feature>
<keyword evidence="1" id="KW-0732">Signal</keyword>
<organism evidence="2">
    <name type="scientific">Anguilla anguilla</name>
    <name type="common">European freshwater eel</name>
    <name type="synonym">Muraena anguilla</name>
    <dbReference type="NCBI Taxonomy" id="7936"/>
    <lineage>
        <taxon>Eukaryota</taxon>
        <taxon>Metazoa</taxon>
        <taxon>Chordata</taxon>
        <taxon>Craniata</taxon>
        <taxon>Vertebrata</taxon>
        <taxon>Euteleostomi</taxon>
        <taxon>Actinopterygii</taxon>
        <taxon>Neopterygii</taxon>
        <taxon>Teleostei</taxon>
        <taxon>Anguilliformes</taxon>
        <taxon>Anguillidae</taxon>
        <taxon>Anguilla</taxon>
    </lineage>
</organism>
<dbReference type="AlphaFoldDB" id="A0A0E9X083"/>
<evidence type="ECO:0008006" key="3">
    <source>
        <dbReference type="Google" id="ProtNLM"/>
    </source>
</evidence>
<dbReference type="EMBL" id="GBXM01012420">
    <property type="protein sequence ID" value="JAH96157.1"/>
    <property type="molecule type" value="Transcribed_RNA"/>
</dbReference>
<evidence type="ECO:0000313" key="2">
    <source>
        <dbReference type="EMBL" id="JAH96157.1"/>
    </source>
</evidence>
<protein>
    <recommendedName>
        <fullName evidence="3">Secreted protein</fullName>
    </recommendedName>
</protein>
<evidence type="ECO:0000256" key="1">
    <source>
        <dbReference type="SAM" id="SignalP"/>
    </source>
</evidence>
<reference evidence="2" key="2">
    <citation type="journal article" date="2015" name="Fish Shellfish Immunol.">
        <title>Early steps in the European eel (Anguilla anguilla)-Vibrio vulnificus interaction in the gills: Role of the RtxA13 toxin.</title>
        <authorList>
            <person name="Callol A."/>
            <person name="Pajuelo D."/>
            <person name="Ebbesson L."/>
            <person name="Teles M."/>
            <person name="MacKenzie S."/>
            <person name="Amaro C."/>
        </authorList>
    </citation>
    <scope>NUCLEOTIDE SEQUENCE</scope>
</reference>
<reference evidence="2" key="1">
    <citation type="submission" date="2014-11" db="EMBL/GenBank/DDBJ databases">
        <authorList>
            <person name="Amaro Gonzalez C."/>
        </authorList>
    </citation>
    <scope>NUCLEOTIDE SEQUENCE</scope>
</reference>
<proteinExistence type="predicted"/>
<sequence>MAFCILYDLCCTLTVMPVTTSPVDKYVVVEQSQHCTYNKFYGKNADNNNNFIVRSEGWKKHKDSKIKQCKDLILLQFHNFLHSSSIYIKMCTNSQCYNLFSQFIIFAP</sequence>
<accession>A0A0E9X083</accession>
<feature type="chain" id="PRO_5002435134" description="Secreted protein" evidence="1">
    <location>
        <begin position="21"/>
        <end position="108"/>
    </location>
</feature>
<name>A0A0E9X083_ANGAN</name>